<dbReference type="GO" id="GO:0031028">
    <property type="term" value="P:septation initiation signaling"/>
    <property type="evidence" value="ECO:0007669"/>
    <property type="project" value="TreeGrafter"/>
</dbReference>
<keyword evidence="5" id="KW-1185">Reference proteome</keyword>
<dbReference type="GO" id="GO:0061499">
    <property type="term" value="C:outer plaque of mitotic spindle pole body"/>
    <property type="evidence" value="ECO:0007669"/>
    <property type="project" value="TreeGrafter"/>
</dbReference>
<evidence type="ECO:0000256" key="1">
    <source>
        <dbReference type="ARBA" id="ARBA00022614"/>
    </source>
</evidence>
<dbReference type="Gene3D" id="3.80.10.10">
    <property type="entry name" value="Ribonuclease Inhibitor"/>
    <property type="match status" value="2"/>
</dbReference>
<dbReference type="STRING" id="1684307.A0A316U0J3"/>
<gene>
    <name evidence="4" type="ORF">BCV69DRAFT_242576</name>
</gene>
<sequence>DDSAVDKTFLTQASFELAHDRMVEVITDVAPWVPDWDELKTIDLRGRKLESVVRLKEFLPKLEEVALDDNEISYFTGLPSTLKSLTVSFNQVPSIASFGHLLHLETLDISHNEVDDLSSLECLQHLRYLKADNNGIKTLNGILALEHLHTLSLRDNKLTVLNLQTSSWRKLSTLDVSHNRIVTIRGLMTCRHLKSLNVSSNDLSRLDLEPSMPKLRVLRVSSNARLSELDVLPAKDLRTLYADFCALERIEHLGSLSKLENISVRQQLNDRGGFVWPGSQVKDAKRLFLSANAFSRDLSLYASAPRAPPAFTQLVYLELSACQLETLPSNFSSLFPTLHHLNLDHNLFSKLPKRCLSGLRDLKRLSMVGSRMGKTRNLLEALEGCQALSVLDTRMNPLTLGLYPPMLLTSPAAADNQHASASHLSHTAAASSTSTYALSDARFARTLPESFALKRLLHRGTLGMVCPRLEWLDGLVLADEEVRAAEQWL</sequence>
<dbReference type="Proteomes" id="UP000245942">
    <property type="component" value="Unassembled WGS sequence"/>
</dbReference>
<dbReference type="GO" id="GO:1902412">
    <property type="term" value="P:regulation of mitotic cytokinesis"/>
    <property type="evidence" value="ECO:0007669"/>
    <property type="project" value="TreeGrafter"/>
</dbReference>
<keyword evidence="2" id="KW-0677">Repeat</keyword>
<dbReference type="InterPro" id="IPR001611">
    <property type="entry name" value="Leu-rich_rpt"/>
</dbReference>
<dbReference type="PANTHER" id="PTHR47566">
    <property type="match status" value="1"/>
</dbReference>
<dbReference type="RefSeq" id="XP_025346086.1">
    <property type="nucleotide sequence ID" value="XM_025490038.1"/>
</dbReference>
<dbReference type="SMART" id="SM00365">
    <property type="entry name" value="LRR_SD22"/>
    <property type="match status" value="4"/>
</dbReference>
<feature type="non-terminal residue" evidence="4">
    <location>
        <position position="489"/>
    </location>
</feature>
<feature type="domain" description="Disease resistance R13L4/SHOC-2-like LRR" evidence="3">
    <location>
        <begin position="87"/>
        <end position="258"/>
    </location>
</feature>
<reference evidence="4 5" key="1">
    <citation type="journal article" date="2018" name="Mol. Biol. Evol.">
        <title>Broad Genomic Sampling Reveals a Smut Pathogenic Ancestry of the Fungal Clade Ustilaginomycotina.</title>
        <authorList>
            <person name="Kijpornyongpan T."/>
            <person name="Mondo S.J."/>
            <person name="Barry K."/>
            <person name="Sandor L."/>
            <person name="Lee J."/>
            <person name="Lipzen A."/>
            <person name="Pangilinan J."/>
            <person name="LaButti K."/>
            <person name="Hainaut M."/>
            <person name="Henrissat B."/>
            <person name="Grigoriev I.V."/>
            <person name="Spatafora J.W."/>
            <person name="Aime M.C."/>
        </authorList>
    </citation>
    <scope>NUCLEOTIDE SEQUENCE [LARGE SCALE GENOMIC DNA]</scope>
    <source>
        <strain evidence="4 5">MCA 4718</strain>
    </source>
</reference>
<evidence type="ECO:0000259" key="3">
    <source>
        <dbReference type="Pfam" id="PF23598"/>
    </source>
</evidence>
<protein>
    <submittedName>
        <fullName evidence="4">L domain-like protein</fullName>
    </submittedName>
</protein>
<accession>A0A316U0J3</accession>
<dbReference type="Pfam" id="PF23598">
    <property type="entry name" value="LRR_14"/>
    <property type="match status" value="1"/>
</dbReference>
<dbReference type="OrthoDB" id="7451790at2759"/>
<proteinExistence type="predicted"/>
<dbReference type="InterPro" id="IPR052574">
    <property type="entry name" value="CDIRP"/>
</dbReference>
<name>A0A316U0J3_9BASI</name>
<organism evidence="4 5">
    <name type="scientific">Pseudomicrostroma glucosiphilum</name>
    <dbReference type="NCBI Taxonomy" id="1684307"/>
    <lineage>
        <taxon>Eukaryota</taxon>
        <taxon>Fungi</taxon>
        <taxon>Dikarya</taxon>
        <taxon>Basidiomycota</taxon>
        <taxon>Ustilaginomycotina</taxon>
        <taxon>Exobasidiomycetes</taxon>
        <taxon>Microstromatales</taxon>
        <taxon>Microstromatales incertae sedis</taxon>
        <taxon>Pseudomicrostroma</taxon>
    </lineage>
</organism>
<dbReference type="PROSITE" id="PS51450">
    <property type="entry name" value="LRR"/>
    <property type="match status" value="2"/>
</dbReference>
<dbReference type="InterPro" id="IPR003591">
    <property type="entry name" value="Leu-rich_rpt_typical-subtyp"/>
</dbReference>
<dbReference type="InterPro" id="IPR032675">
    <property type="entry name" value="LRR_dom_sf"/>
</dbReference>
<dbReference type="SUPFAM" id="SSF52058">
    <property type="entry name" value="L domain-like"/>
    <property type="match status" value="2"/>
</dbReference>
<dbReference type="InterPro" id="IPR055414">
    <property type="entry name" value="LRR_R13L4/SHOC2-like"/>
</dbReference>
<dbReference type="EMBL" id="KZ819333">
    <property type="protein sequence ID" value="PWN18926.1"/>
    <property type="molecule type" value="Genomic_DNA"/>
</dbReference>
<dbReference type="AlphaFoldDB" id="A0A316U0J3"/>
<dbReference type="GeneID" id="37011772"/>
<evidence type="ECO:0000256" key="2">
    <source>
        <dbReference type="ARBA" id="ARBA00022737"/>
    </source>
</evidence>
<dbReference type="SMART" id="SM00369">
    <property type="entry name" value="LRR_TYP"/>
    <property type="match status" value="5"/>
</dbReference>
<evidence type="ECO:0000313" key="5">
    <source>
        <dbReference type="Proteomes" id="UP000245942"/>
    </source>
</evidence>
<feature type="non-terminal residue" evidence="4">
    <location>
        <position position="1"/>
    </location>
</feature>
<evidence type="ECO:0000313" key="4">
    <source>
        <dbReference type="EMBL" id="PWN18926.1"/>
    </source>
</evidence>
<keyword evidence="1" id="KW-0433">Leucine-rich repeat</keyword>
<dbReference type="GO" id="GO:0035591">
    <property type="term" value="F:signaling adaptor activity"/>
    <property type="evidence" value="ECO:0007669"/>
    <property type="project" value="TreeGrafter"/>
</dbReference>
<dbReference type="PANTHER" id="PTHR47566:SF1">
    <property type="entry name" value="PROTEIN NUD1"/>
    <property type="match status" value="1"/>
</dbReference>